<protein>
    <recommendedName>
        <fullName evidence="3">Nucleotidyltransferase</fullName>
    </recommendedName>
</protein>
<dbReference type="Pfam" id="PF10127">
    <property type="entry name" value="RlaP"/>
    <property type="match status" value="1"/>
</dbReference>
<dbReference type="Proteomes" id="UP000217083">
    <property type="component" value="Unassembled WGS sequence"/>
</dbReference>
<dbReference type="InterPro" id="IPR018775">
    <property type="entry name" value="RlaP"/>
</dbReference>
<accession>A0A263BV77</accession>
<dbReference type="PANTHER" id="PTHR34817:SF2">
    <property type="entry name" value="NUCLEOTIDYLTRANSFERASE"/>
    <property type="match status" value="1"/>
</dbReference>
<proteinExistence type="predicted"/>
<evidence type="ECO:0000313" key="1">
    <source>
        <dbReference type="EMBL" id="OZM57468.1"/>
    </source>
</evidence>
<name>A0A263BV77_9BACI</name>
<reference evidence="1 2" key="2">
    <citation type="submission" date="2017-09" db="EMBL/GenBank/DDBJ databases">
        <title>Bacillus patelloidae sp. nov., isolated from the intestinal tract of a marine limpet.</title>
        <authorList>
            <person name="Liu R."/>
            <person name="Dong C."/>
            <person name="Shao Z."/>
        </authorList>
    </citation>
    <scope>NUCLEOTIDE SEQUENCE [LARGE SCALE GENOMIC DNA]</scope>
    <source>
        <strain evidence="1 2">SA5d-4</strain>
    </source>
</reference>
<gene>
    <name evidence="1" type="ORF">CIB95_08420</name>
</gene>
<dbReference type="PANTHER" id="PTHR34817">
    <property type="entry name" value="NUCLEOTIDYLTRANSFERASE"/>
    <property type="match status" value="1"/>
</dbReference>
<evidence type="ECO:0008006" key="3">
    <source>
        <dbReference type="Google" id="ProtNLM"/>
    </source>
</evidence>
<evidence type="ECO:0000313" key="2">
    <source>
        <dbReference type="Proteomes" id="UP000217083"/>
    </source>
</evidence>
<sequence length="254" mass="30407">MRMDRHLIINKLYDLAEELNITILYAVEIGSRAYKVEHTNSDHDIGIIYKHTIDNYLKVNRPKEAFHLQLTESIEVHGWDIYKMSNLLLKSNSSLYEWLNSDIVYIENGEIIREIKARWIHSFSLLKLAMHYQQMAVRNLKLYNEREDNNSKLLFQSVRCYLVTNWIITKRTHPPIIFLELLKQNFEEEAQGWFQEIYRVKRMEQKLVLKVEKLHGYLDEKLNRMLPTIKQLQNDKIALADINELLLKELINHD</sequence>
<dbReference type="AlphaFoldDB" id="A0A263BV77"/>
<comment type="caution">
    <text evidence="1">The sequence shown here is derived from an EMBL/GenBank/DDBJ whole genome shotgun (WGS) entry which is preliminary data.</text>
</comment>
<reference evidence="2" key="1">
    <citation type="submission" date="2017-08" db="EMBL/GenBank/DDBJ databases">
        <authorList>
            <person name="Huang Z."/>
        </authorList>
    </citation>
    <scope>NUCLEOTIDE SEQUENCE [LARGE SCALE GENOMIC DNA]</scope>
    <source>
        <strain evidence="2">SA5d-4</strain>
    </source>
</reference>
<keyword evidence="2" id="KW-1185">Reference proteome</keyword>
<dbReference type="EMBL" id="NPIA01000003">
    <property type="protein sequence ID" value="OZM57468.1"/>
    <property type="molecule type" value="Genomic_DNA"/>
</dbReference>
<organism evidence="1 2">
    <name type="scientific">Lottiidibacillus patelloidae</name>
    <dbReference type="NCBI Taxonomy" id="2670334"/>
    <lineage>
        <taxon>Bacteria</taxon>
        <taxon>Bacillati</taxon>
        <taxon>Bacillota</taxon>
        <taxon>Bacilli</taxon>
        <taxon>Bacillales</taxon>
        <taxon>Bacillaceae</taxon>
        <taxon>Lottiidibacillus</taxon>
    </lineage>
</organism>